<feature type="compositionally biased region" description="Basic and acidic residues" evidence="1">
    <location>
        <begin position="168"/>
        <end position="177"/>
    </location>
</feature>
<feature type="region of interest" description="Disordered" evidence="1">
    <location>
        <begin position="154"/>
        <end position="177"/>
    </location>
</feature>
<gene>
    <name evidence="2" type="ORF">MVEN_02121700</name>
</gene>
<protein>
    <submittedName>
        <fullName evidence="2">Uncharacterized protein</fullName>
    </submittedName>
</protein>
<feature type="region of interest" description="Disordered" evidence="1">
    <location>
        <begin position="192"/>
        <end position="226"/>
    </location>
</feature>
<name>A0A8H6X9U8_9AGAR</name>
<feature type="region of interest" description="Disordered" evidence="1">
    <location>
        <begin position="368"/>
        <end position="413"/>
    </location>
</feature>
<feature type="compositionally biased region" description="Low complexity" evidence="1">
    <location>
        <begin position="198"/>
        <end position="218"/>
    </location>
</feature>
<evidence type="ECO:0000313" key="2">
    <source>
        <dbReference type="EMBL" id="KAF7336854.1"/>
    </source>
</evidence>
<reference evidence="2" key="1">
    <citation type="submission" date="2020-05" db="EMBL/GenBank/DDBJ databases">
        <title>Mycena genomes resolve the evolution of fungal bioluminescence.</title>
        <authorList>
            <person name="Tsai I.J."/>
        </authorList>
    </citation>
    <scope>NUCLEOTIDE SEQUENCE</scope>
    <source>
        <strain evidence="2">CCC161011</strain>
    </source>
</reference>
<evidence type="ECO:0000313" key="3">
    <source>
        <dbReference type="Proteomes" id="UP000620124"/>
    </source>
</evidence>
<proteinExistence type="predicted"/>
<dbReference type="Proteomes" id="UP000620124">
    <property type="component" value="Unassembled WGS sequence"/>
</dbReference>
<dbReference type="AlphaFoldDB" id="A0A8H6X9U8"/>
<dbReference type="EMBL" id="JACAZI010000022">
    <property type="protein sequence ID" value="KAF7336854.1"/>
    <property type="molecule type" value="Genomic_DNA"/>
</dbReference>
<comment type="caution">
    <text evidence="2">The sequence shown here is derived from an EMBL/GenBank/DDBJ whole genome shotgun (WGS) entry which is preliminary data.</text>
</comment>
<keyword evidence="3" id="KW-1185">Reference proteome</keyword>
<evidence type="ECO:0000256" key="1">
    <source>
        <dbReference type="SAM" id="MobiDB-lite"/>
    </source>
</evidence>
<organism evidence="2 3">
    <name type="scientific">Mycena venus</name>
    <dbReference type="NCBI Taxonomy" id="2733690"/>
    <lineage>
        <taxon>Eukaryota</taxon>
        <taxon>Fungi</taxon>
        <taxon>Dikarya</taxon>
        <taxon>Basidiomycota</taxon>
        <taxon>Agaricomycotina</taxon>
        <taxon>Agaricomycetes</taxon>
        <taxon>Agaricomycetidae</taxon>
        <taxon>Agaricales</taxon>
        <taxon>Marasmiineae</taxon>
        <taxon>Mycenaceae</taxon>
        <taxon>Mycena</taxon>
    </lineage>
</organism>
<sequence>MSQSAAELKRVIINFIQSQQFDPDQLLPAISTPDWSQKIFANTASQALAREDFFVTGKEVLDFAFFYIVSDSLHGRPQGFLHTIKQVVCSPEALLEIIRKIDFRLAHALDHLEYGFRYFVGYLFERVKKDTGRIVEWLKSLLGPIIDVVTAAYDEPPQNNGRKAKTQKPNEREERRKAAAVQFMKNIKVVQEDDDDSVTSSSNSSLDNSETTSSSESSGRPAVMTSHRVIYLKGPKEEPEDPFAEEPAQTWDSEPIFPSWMLGRFDGNTMDPRLVSSGNLLPAPQIQSTPPSSVPALTVPIVTCFLGTTTSLKMTGTEYKEVFEALILENDELYATEQVPSPVPAPTPMQTPTDTTEAAPTTAIKAEAAPAAAAGDSSGHSATLAPAGDAVATTPTKRVKRVEPRSPLAPLNF</sequence>
<accession>A0A8H6X9U8</accession>